<feature type="transmembrane region" description="Helical" evidence="1">
    <location>
        <begin position="16"/>
        <end position="34"/>
    </location>
</feature>
<evidence type="ECO:0000313" key="3">
    <source>
        <dbReference type="Proteomes" id="UP001158576"/>
    </source>
</evidence>
<accession>A0ABN7SK75</accession>
<evidence type="ECO:0000313" key="2">
    <source>
        <dbReference type="EMBL" id="CAG5098965.1"/>
    </source>
</evidence>
<reference evidence="2 3" key="1">
    <citation type="submission" date="2021-04" db="EMBL/GenBank/DDBJ databases">
        <authorList>
            <person name="Bliznina A."/>
        </authorList>
    </citation>
    <scope>NUCLEOTIDE SEQUENCE [LARGE SCALE GENOMIC DNA]</scope>
</reference>
<organism evidence="2 3">
    <name type="scientific">Oikopleura dioica</name>
    <name type="common">Tunicate</name>
    <dbReference type="NCBI Taxonomy" id="34765"/>
    <lineage>
        <taxon>Eukaryota</taxon>
        <taxon>Metazoa</taxon>
        <taxon>Chordata</taxon>
        <taxon>Tunicata</taxon>
        <taxon>Appendicularia</taxon>
        <taxon>Copelata</taxon>
        <taxon>Oikopleuridae</taxon>
        <taxon>Oikopleura</taxon>
    </lineage>
</organism>
<gene>
    <name evidence="2" type="ORF">OKIOD_LOCUS7689</name>
</gene>
<dbReference type="Proteomes" id="UP001158576">
    <property type="component" value="Chromosome XSR"/>
</dbReference>
<keyword evidence="3" id="KW-1185">Reference proteome</keyword>
<dbReference type="EMBL" id="OU015569">
    <property type="protein sequence ID" value="CAG5098965.1"/>
    <property type="molecule type" value="Genomic_DNA"/>
</dbReference>
<keyword evidence="1" id="KW-1133">Transmembrane helix</keyword>
<protein>
    <submittedName>
        <fullName evidence="2">Oidioi.mRNA.OKI2018_I69.XSR.g16131.t1.cds</fullName>
    </submittedName>
</protein>
<keyword evidence="1" id="KW-0812">Transmembrane</keyword>
<evidence type="ECO:0000256" key="1">
    <source>
        <dbReference type="SAM" id="Phobius"/>
    </source>
</evidence>
<sequence>MLPEIEPIPHFDTKSFVGGIGAAIALMLICILLWKRITSRKGKKTDQPGHYPQDELGVLYNVASEEDSSVTI</sequence>
<name>A0ABN7SK75_OIKDI</name>
<proteinExistence type="predicted"/>
<keyword evidence="1" id="KW-0472">Membrane</keyword>